<organism evidence="1 2">
    <name type="scientific">Miniphocaeibacter halophilus</name>
    <dbReference type="NCBI Taxonomy" id="2931922"/>
    <lineage>
        <taxon>Bacteria</taxon>
        <taxon>Bacillati</taxon>
        <taxon>Bacillota</taxon>
        <taxon>Tissierellia</taxon>
        <taxon>Tissierellales</taxon>
        <taxon>Peptoniphilaceae</taxon>
        <taxon>Miniphocaeibacter</taxon>
    </lineage>
</organism>
<dbReference type="Proteomes" id="UP000595814">
    <property type="component" value="Chromosome"/>
</dbReference>
<proteinExistence type="predicted"/>
<protein>
    <submittedName>
        <fullName evidence="1">DegV family protein</fullName>
    </submittedName>
</protein>
<reference evidence="1 2" key="1">
    <citation type="journal article" date="2022" name="Int. J. Syst. Evol. Microbiol.">
        <title>Miniphocaeibacter halophilus sp. nov., an ammonium-tolerant acetate-producing bacterium isolated from a biogas system.</title>
        <authorList>
            <person name="Schnurer A."/>
            <person name="Singh A."/>
            <person name="Bi S."/>
            <person name="Qiao W."/>
            <person name="Westerholm M."/>
        </authorList>
    </citation>
    <scope>NUCLEOTIDE SEQUENCE [LARGE SCALE GENOMIC DNA]</scope>
    <source>
        <strain evidence="1 2">AMB_01</strain>
    </source>
</reference>
<keyword evidence="2" id="KW-1185">Reference proteome</keyword>
<name>A0AC61MT45_9FIRM</name>
<sequence>MALKVIVDSGSDIPEELVEKYDLIMLPLTVISGDKEYSDGVDITSKELTDRMKQGEVFTTSQVTYDQFYNKFKEEIEKGNEIVYIALSAGISGCYNSGVLAMNDILKEYPEASIDVINSNCASLGIGLVAIRAAILVKNGFDSKYIVDKIKFLADNVEHYFTVDDMQYLYRGGRVTATQKILGGMLNIKPMLTVDKGNGKLIPIDKGRGLKQVYRKIISKIKEDIADNNLFKTQTMAIVHSDFLENALELKNMISNELGAENIIVGNIGSTISAHTGPGCIAVFINKKEIGDEIDVFEN</sequence>
<gene>
    <name evidence="1" type="ORF">JFY71_09815</name>
</gene>
<dbReference type="EMBL" id="CP066744">
    <property type="protein sequence ID" value="QQK07579.1"/>
    <property type="molecule type" value="Genomic_DNA"/>
</dbReference>
<accession>A0AC61MT45</accession>
<evidence type="ECO:0000313" key="1">
    <source>
        <dbReference type="EMBL" id="QQK07579.1"/>
    </source>
</evidence>
<evidence type="ECO:0000313" key="2">
    <source>
        <dbReference type="Proteomes" id="UP000595814"/>
    </source>
</evidence>